<name>A0A0E9N433_9BACT</name>
<dbReference type="OrthoDB" id="9768004at2"/>
<dbReference type="STRING" id="1220578.FPE01S_03_06220"/>
<dbReference type="InterPro" id="IPR005532">
    <property type="entry name" value="SUMF_dom"/>
</dbReference>
<dbReference type="Pfam" id="PF03781">
    <property type="entry name" value="FGE-sulfatase"/>
    <property type="match status" value="1"/>
</dbReference>
<proteinExistence type="predicted"/>
<dbReference type="SUPFAM" id="SSF56436">
    <property type="entry name" value="C-type lectin-like"/>
    <property type="match status" value="1"/>
</dbReference>
<dbReference type="InterPro" id="IPR051043">
    <property type="entry name" value="Sulfatase_Mod_Factor_Kinase"/>
</dbReference>
<dbReference type="PANTHER" id="PTHR23150">
    <property type="entry name" value="SULFATASE MODIFYING FACTOR 1, 2"/>
    <property type="match status" value="1"/>
</dbReference>
<dbReference type="PANTHER" id="PTHR23150:SF19">
    <property type="entry name" value="FORMYLGLYCINE-GENERATING ENZYME"/>
    <property type="match status" value="1"/>
</dbReference>
<feature type="region of interest" description="Disordered" evidence="1">
    <location>
        <begin position="48"/>
        <end position="70"/>
    </location>
</feature>
<evidence type="ECO:0000313" key="3">
    <source>
        <dbReference type="EMBL" id="GAO44584.1"/>
    </source>
</evidence>
<evidence type="ECO:0000313" key="4">
    <source>
        <dbReference type="Proteomes" id="UP000033121"/>
    </source>
</evidence>
<dbReference type="Gene3D" id="3.90.1580.10">
    <property type="entry name" value="paralog of FGE (formylglycine-generating enzyme)"/>
    <property type="match status" value="1"/>
</dbReference>
<accession>A0A0E9N433</accession>
<evidence type="ECO:0000256" key="1">
    <source>
        <dbReference type="SAM" id="MobiDB-lite"/>
    </source>
</evidence>
<feature type="domain" description="Sulfatase-modifying factor enzyme-like" evidence="2">
    <location>
        <begin position="40"/>
        <end position="273"/>
    </location>
</feature>
<reference evidence="3 4" key="1">
    <citation type="submission" date="2015-04" db="EMBL/GenBank/DDBJ databases">
        <title>Whole genome shotgun sequence of Flavihumibacter petaseus NBRC 106054.</title>
        <authorList>
            <person name="Miyazawa S."/>
            <person name="Hosoyama A."/>
            <person name="Hashimoto M."/>
            <person name="Noguchi M."/>
            <person name="Tsuchikane K."/>
            <person name="Ohji S."/>
            <person name="Yamazoe A."/>
            <person name="Ichikawa N."/>
            <person name="Kimura A."/>
            <person name="Fujita N."/>
        </authorList>
    </citation>
    <scope>NUCLEOTIDE SEQUENCE [LARGE SCALE GENOMIC DNA]</scope>
    <source>
        <strain evidence="3 4">NBRC 106054</strain>
    </source>
</reference>
<organism evidence="3 4">
    <name type="scientific">Flavihumibacter petaseus NBRC 106054</name>
    <dbReference type="NCBI Taxonomy" id="1220578"/>
    <lineage>
        <taxon>Bacteria</taxon>
        <taxon>Pseudomonadati</taxon>
        <taxon>Bacteroidota</taxon>
        <taxon>Chitinophagia</taxon>
        <taxon>Chitinophagales</taxon>
        <taxon>Chitinophagaceae</taxon>
        <taxon>Flavihumibacter</taxon>
    </lineage>
</organism>
<dbReference type="GO" id="GO:0120147">
    <property type="term" value="F:formylglycine-generating oxidase activity"/>
    <property type="evidence" value="ECO:0007669"/>
    <property type="project" value="TreeGrafter"/>
</dbReference>
<dbReference type="AlphaFoldDB" id="A0A0E9N433"/>
<protein>
    <recommendedName>
        <fullName evidence="2">Sulfatase-modifying factor enzyme-like domain-containing protein</fullName>
    </recommendedName>
</protein>
<keyword evidence="4" id="KW-1185">Reference proteome</keyword>
<feature type="compositionally biased region" description="Basic and acidic residues" evidence="1">
    <location>
        <begin position="53"/>
        <end position="70"/>
    </location>
</feature>
<dbReference type="InterPro" id="IPR016187">
    <property type="entry name" value="CTDL_fold"/>
</dbReference>
<gene>
    <name evidence="3" type="ORF">FPE01S_03_06220</name>
</gene>
<dbReference type="Proteomes" id="UP000033121">
    <property type="component" value="Unassembled WGS sequence"/>
</dbReference>
<evidence type="ECO:0000259" key="2">
    <source>
        <dbReference type="Pfam" id="PF03781"/>
    </source>
</evidence>
<dbReference type="InterPro" id="IPR042095">
    <property type="entry name" value="SUMF_sf"/>
</dbReference>
<sequence>MKFFGTLVFAGLVMNMSAQGQQADFKPYEQTVPGSSLKFKMVPIPAGKFRLGSSDKEKNRQPDESPAREHEISTFWMAEFETSRDAFDVFFKDDAFSQNNTADAITRPSPQYIDFSKGMGKEGGFPVNSLSQYSALMYCRWLYEKTGVFYRLPSEAEWEYACRAGSSSAYFFGDQPDKLGDYAWFDGNSGNKFHKSGEKKPNPWGLYDMLGNVSEWTLDAYTDNAYEGYAEGSKDPLAAYSASRYPKVVRGGGYDDQPVKLRSAARVKSDPTWNRRDPQIPKSRWWLTEASSVGFRVVRPFPQPSAETIQAFFQQYLGK</sequence>
<comment type="caution">
    <text evidence="3">The sequence shown here is derived from an EMBL/GenBank/DDBJ whole genome shotgun (WGS) entry which is preliminary data.</text>
</comment>
<dbReference type="EMBL" id="BBWV01000003">
    <property type="protein sequence ID" value="GAO44584.1"/>
    <property type="molecule type" value="Genomic_DNA"/>
</dbReference>
<dbReference type="RefSeq" id="WP_046370488.1">
    <property type="nucleotide sequence ID" value="NZ_BBWV01000003.1"/>
</dbReference>